<name>A0A8S2SG02_9BILA</name>
<dbReference type="Proteomes" id="UP000681967">
    <property type="component" value="Unassembled WGS sequence"/>
</dbReference>
<gene>
    <name evidence="1" type="ORF">BYL167_LOCUS22854</name>
    <name evidence="2" type="ORF">GIL414_LOCUS22701</name>
</gene>
<evidence type="ECO:0000313" key="2">
    <source>
        <dbReference type="EMBL" id="CAF4227876.1"/>
    </source>
</evidence>
<dbReference type="EMBL" id="CAJOBH010014521">
    <property type="protein sequence ID" value="CAF4181841.1"/>
    <property type="molecule type" value="Genomic_DNA"/>
</dbReference>
<accession>A0A8S2SG02</accession>
<reference evidence="2" key="1">
    <citation type="submission" date="2021-02" db="EMBL/GenBank/DDBJ databases">
        <authorList>
            <person name="Nowell W R."/>
        </authorList>
    </citation>
    <scope>NUCLEOTIDE SEQUENCE</scope>
</reference>
<dbReference type="Proteomes" id="UP000681720">
    <property type="component" value="Unassembled WGS sequence"/>
</dbReference>
<sequence>MLLIGIGLEIQGTQAMNQLKRAGDGVLAARYAVQVVFGKVPQPSLHEMQTPKYLNVETNSILCCLYSAYGIGGDIMLWINIAFVFGMLT</sequence>
<comment type="caution">
    <text evidence="2">The sequence shown here is derived from an EMBL/GenBank/DDBJ whole genome shotgun (WGS) entry which is preliminary data.</text>
</comment>
<organism evidence="2 3">
    <name type="scientific">Rotaria magnacalcarata</name>
    <dbReference type="NCBI Taxonomy" id="392030"/>
    <lineage>
        <taxon>Eukaryota</taxon>
        <taxon>Metazoa</taxon>
        <taxon>Spiralia</taxon>
        <taxon>Gnathifera</taxon>
        <taxon>Rotifera</taxon>
        <taxon>Eurotatoria</taxon>
        <taxon>Bdelloidea</taxon>
        <taxon>Philodinida</taxon>
        <taxon>Philodinidae</taxon>
        <taxon>Rotaria</taxon>
    </lineage>
</organism>
<proteinExistence type="predicted"/>
<protein>
    <submittedName>
        <fullName evidence="2">Uncharacterized protein</fullName>
    </submittedName>
</protein>
<evidence type="ECO:0000313" key="1">
    <source>
        <dbReference type="EMBL" id="CAF4181841.1"/>
    </source>
</evidence>
<dbReference type="EMBL" id="CAJOBJ010023233">
    <property type="protein sequence ID" value="CAF4227876.1"/>
    <property type="molecule type" value="Genomic_DNA"/>
</dbReference>
<evidence type="ECO:0000313" key="3">
    <source>
        <dbReference type="Proteomes" id="UP000681720"/>
    </source>
</evidence>
<dbReference type="AlphaFoldDB" id="A0A8S2SG02"/>